<evidence type="ECO:0000256" key="1">
    <source>
        <dbReference type="SAM" id="Coils"/>
    </source>
</evidence>
<feature type="compositionally biased region" description="Polar residues" evidence="2">
    <location>
        <begin position="878"/>
        <end position="888"/>
    </location>
</feature>
<evidence type="ECO:0000313" key="4">
    <source>
        <dbReference type="EMBL" id="CAK0810711.1"/>
    </source>
</evidence>
<feature type="region of interest" description="Disordered" evidence="2">
    <location>
        <begin position="685"/>
        <end position="722"/>
    </location>
</feature>
<keyword evidence="5" id="KW-1185">Reference proteome</keyword>
<sequence>MAVAAANKTVGPARPTSPHGRKEAGASPPRPRQAGKTGGAPGGGTAAGRAVVAALEAERRAARADGAPGGGAAGRAVVAALAAGGQSSSGSPPPRQPLPDRWSRMDADMEAAVVPAGPPGGRSAATRAPSASANAGANSHGAAAGTVRDRGVSEGPPGSAGSLAVPTAPERSRRRSQTDVQGAVLEAMQAHRLDQIGASQRSPSPKGSRPASPKHRIARNVFRHEHPPEGPVDTRALARGWAARRQQAQQNQQRAVEEAEEAARRAHEEVEQEKRRTREEADRRAREEAEEESRRRAFDEAAQAALDLEREEAARRAADAERRAQEDERRRLLEEVEQKVREEERCRAEAEAERRAREECERRAREEEERRQAWEEEAERRAREESERRAREEEERRQAWEEEAKRRAREESERRAWEEAERRKAWEEEAERKVREEERLWAREEAEQVIRAEEQRRRVRDEAAQEEAERRRAAEEAERRRAWEEAERGAREEAERRAREEAGQAARREEERCRARGEAEVRAWEDQQRRRCAEGEEAEEARRRGAEEAEEVRGRQLELAAEAARRAREEAELRVRLAEGDAERRAREEVALAVAEGQRLVQLAERRAEAAERAQGASEERVARVVEDGALLVRLAEQRARDTEERAREEALAAAQRPVLWAVAVQAGSGDLAATLAADDGAREGAAAAAQRPPSRAAAVQAGPGDLAAAPAPAGAASPGASGPGAFDLARWFAGQRPEGDAARGAGAIAGQGAACVWMARRRTRSLRHPRKRLSWPSGSPASSLRPELCAVRPPRALPRAPSRTCGSASSRRGARAASARTTECRPFSFAALQAPRAVARISSRRSSESWGPRTPAAATGCGGVPNCAASTAARRSGPTSTRRSAWSTAGRRPTDSTAQSCWPSSLTTWRGRAPRATAGASKTVNSAPCSRPPPLAAGGRRGVSACVMNGTFVLQYNPMSAASHDRLLDISAVTTKFDFVCLTGTDARKYGKQGSRGSFSSYGIASIATTSLCVLDLNILCRPLQVFEARSPAYKHVKTSFRTELAAKSPCKSQLEKVKKDTRKTIETTQLGSSARLTRPRIANSRDVADLIGASFSCFLLPAAHFIAIAPQEAGKLYSSTCKEKSKVLQDQVRHCRMRPTHYNRKKKEKPTTFKLQFVLSVEAQAGMVTWNGQQVGSARKAMCQSLVAHGGQRKPGPPPKGGLERKAERLLGKLGMQKGQDEQLRGHEKPAPWCSKFKLMEAELAKLRSLVGKSGPTPWTRSEGDQHQVTEEKNEKDPSFAKRTALQEKINYHERALKEAVKYEEQDGAAHAYHKAEIDKLREQIRDLRPPATARKLASQKLERSRTQLDKPTKDHEEMLLQLQRLQEKISEKSSSIGAKKVEVEQFKAEAERHQRQVQVARGEASDEAGPINPEDIMVLDVNLTDFQEDPGLLQFYHQCRADANFQKLQKLAQRKLEVSIPKSPASSNGTQVPVGPDSDDGLDGSSSGGEGNTNGENGESSKRANGIQWTTEDVEALHTKLCKGEQGNDISMDQLSDMFTTKTSSSLDGIHPSHFQHLSDESLEGLCDIFQAVEAIGVFPIQLTWMVMPMLPKAAGGHRLIILYSAAYRVWQKMRRPGLDMIQQRLNRNYWGAASGRSAVDSAWILAADNEQNVCQNRFVVTIVADYSKHYETIGLDQARDKLMRLGMPVPMAKVVYNQWKGPRIIRLRLHHGGAPRHANAGLPAGDAYADVVIKAHAVEQYDMYTTLHPLVRFASYIDDTALGVNSSCKQRVIDQAVDATKGFFKVARALGASINEKLAIIASTKAISDEVSRRLQLDLKISLESTAYLGTDVSGGRARNVKGTRGKFRARQNAYGRRLRKLRKSKKVLVGKKTERIGKIYRVGARPAYTFGVEVNGVNDVELLQLRREYNKHVKPNHGGTSASAKLVLLGLIPQLFHLNCWKLGGEGQLPNLEKSSSGVKHVVPFSVQHSQYNELGGKRVQGASGSTIEAMRKFNKYQKFCIMNCACDGVWTRQKAKEKGYLTDGKCECGDEDTLVHRLAECTRPEVVEARHEAGIPESFLQELRQAPDDRVVTQGAFAYPEWETPEMQLGTGSVILDGDGNDFDCTPETMAATVLAETDLEMELSFDGSCTKPDILKLQRAGWAIALMDPHSDKVLCTMHAPVPASLPQSSAMAEYLAYAYTGQVADRPTNGYADFMGTVRLAALTHEQQLRSKSAYACVAMFAQSLPGFHFLRSVTHVKAHRSGAEYAGLDVATRRITDANVYADVRAKAGAAMHATISEDFAMAIDTATVRIKHFAQLVAAVLPLFDRDGQERWTRRAAQVKRVRSTRADGWHQREEGSFGLQCKACLKLNSPGMEVMLNGCAGTPTFLKAFLNQPLGHHLVAVNQKGDGLSDDAVPTVFVCVGCGAWAQQRRRQKLRRQCKPPTRQGIEVLTNLRRGLGPHKTLARHMDLTIPLCKLMAMTLPPIVSKTCVSRPVALAEVTGYEHKMAAMMERIKAKEKAKREQDDDNNTILARLRHISVAKSMECPPWYNSMAITYPQSLKTESVMMTAHAAAKTERRQEQGLIRAAKVERRQEQGLNHMTETSVSPGTASERGQEQGPSRAVAAERRQEQGLNRMMEVRSREDEQGSGCGGKHYEEFFEKKSRANRHGGAQPGATWSESCV</sequence>
<feature type="compositionally biased region" description="Low complexity" evidence="2">
    <location>
        <begin position="235"/>
        <end position="254"/>
    </location>
</feature>
<accession>A0ABN9QXG8</accession>
<feature type="region of interest" description="Disordered" evidence="2">
    <location>
        <begin position="1462"/>
        <end position="1509"/>
    </location>
</feature>
<feature type="region of interest" description="Disordered" evidence="2">
    <location>
        <begin position="841"/>
        <end position="934"/>
    </location>
</feature>
<protein>
    <recommendedName>
        <fullName evidence="3">Reverse transcriptase domain-containing protein</fullName>
    </recommendedName>
</protein>
<comment type="caution">
    <text evidence="4">The sequence shown here is derived from an EMBL/GenBank/DDBJ whole genome shotgun (WGS) entry which is preliminary data.</text>
</comment>
<feature type="compositionally biased region" description="Basic and acidic residues" evidence="2">
    <location>
        <begin position="307"/>
        <end position="435"/>
    </location>
</feature>
<organism evidence="4 5">
    <name type="scientific">Prorocentrum cordatum</name>
    <dbReference type="NCBI Taxonomy" id="2364126"/>
    <lineage>
        <taxon>Eukaryota</taxon>
        <taxon>Sar</taxon>
        <taxon>Alveolata</taxon>
        <taxon>Dinophyceae</taxon>
        <taxon>Prorocentrales</taxon>
        <taxon>Prorocentraceae</taxon>
        <taxon>Prorocentrum</taxon>
    </lineage>
</organism>
<feature type="coiled-coil region" evidence="1">
    <location>
        <begin position="1358"/>
        <end position="1406"/>
    </location>
</feature>
<feature type="region of interest" description="Disordered" evidence="2">
    <location>
        <begin position="83"/>
        <end position="435"/>
    </location>
</feature>
<feature type="domain" description="Reverse transcriptase" evidence="3">
    <location>
        <begin position="1575"/>
        <end position="1837"/>
    </location>
</feature>
<feature type="region of interest" description="Disordered" evidence="2">
    <location>
        <begin position="1"/>
        <end position="51"/>
    </location>
</feature>
<feature type="region of interest" description="Disordered" evidence="2">
    <location>
        <begin position="796"/>
        <end position="821"/>
    </location>
</feature>
<evidence type="ECO:0000313" key="5">
    <source>
        <dbReference type="Proteomes" id="UP001189429"/>
    </source>
</evidence>
<dbReference type="PROSITE" id="PS50878">
    <property type="entry name" value="RT_POL"/>
    <property type="match status" value="1"/>
</dbReference>
<feature type="region of interest" description="Disordered" evidence="2">
    <location>
        <begin position="1254"/>
        <end position="1282"/>
    </location>
</feature>
<dbReference type="EMBL" id="CAUYUJ010004725">
    <property type="protein sequence ID" value="CAK0810711.1"/>
    <property type="molecule type" value="Genomic_DNA"/>
</dbReference>
<feature type="compositionally biased region" description="Low complexity" evidence="2">
    <location>
        <begin position="121"/>
        <end position="146"/>
    </location>
</feature>
<feature type="compositionally biased region" description="Basic and acidic residues" evidence="2">
    <location>
        <begin position="255"/>
        <end position="299"/>
    </location>
</feature>
<feature type="compositionally biased region" description="Basic and acidic residues" evidence="2">
    <location>
        <begin position="1343"/>
        <end position="1354"/>
    </location>
</feature>
<feature type="region of interest" description="Disordered" evidence="2">
    <location>
        <begin position="2581"/>
        <end position="2623"/>
    </location>
</feature>
<gene>
    <name evidence="4" type="ORF">PCOR1329_LOCUS15588</name>
</gene>
<feature type="compositionally biased region" description="Polar residues" evidence="2">
    <location>
        <begin position="2585"/>
        <end position="2599"/>
    </location>
</feature>
<feature type="compositionally biased region" description="Polar residues" evidence="2">
    <location>
        <begin position="896"/>
        <end position="909"/>
    </location>
</feature>
<feature type="region of interest" description="Disordered" evidence="2">
    <location>
        <begin position="454"/>
        <end position="554"/>
    </location>
</feature>
<dbReference type="InterPro" id="IPR000477">
    <property type="entry name" value="RT_dom"/>
</dbReference>
<evidence type="ECO:0000259" key="3">
    <source>
        <dbReference type="PROSITE" id="PS50878"/>
    </source>
</evidence>
<keyword evidence="1" id="KW-0175">Coiled coil</keyword>
<evidence type="ECO:0000256" key="2">
    <source>
        <dbReference type="SAM" id="MobiDB-lite"/>
    </source>
</evidence>
<feature type="coiled-coil region" evidence="1">
    <location>
        <begin position="554"/>
        <end position="621"/>
    </location>
</feature>
<feature type="compositionally biased region" description="Basic and acidic residues" evidence="2">
    <location>
        <begin position="1264"/>
        <end position="1282"/>
    </location>
</feature>
<proteinExistence type="predicted"/>
<reference evidence="4" key="1">
    <citation type="submission" date="2023-10" db="EMBL/GenBank/DDBJ databases">
        <authorList>
            <person name="Chen Y."/>
            <person name="Shah S."/>
            <person name="Dougan E. K."/>
            <person name="Thang M."/>
            <person name="Chan C."/>
        </authorList>
    </citation>
    <scope>NUCLEOTIDE SEQUENCE [LARGE SCALE GENOMIC DNA]</scope>
</reference>
<dbReference type="Proteomes" id="UP001189429">
    <property type="component" value="Unassembled WGS sequence"/>
</dbReference>
<feature type="region of interest" description="Disordered" evidence="2">
    <location>
        <begin position="1332"/>
        <end position="1354"/>
    </location>
</feature>
<feature type="compositionally biased region" description="Gly residues" evidence="2">
    <location>
        <begin position="36"/>
        <end position="46"/>
    </location>
</feature>
<name>A0ABN9QXG8_9DINO</name>